<comment type="caution">
    <text evidence="2">The sequence shown here is derived from an EMBL/GenBank/DDBJ whole genome shotgun (WGS) entry which is preliminary data.</text>
</comment>
<evidence type="ECO:0000313" key="2">
    <source>
        <dbReference type="EMBL" id="MBN2910740.1"/>
    </source>
</evidence>
<dbReference type="EMBL" id="JAFHAP010000016">
    <property type="protein sequence ID" value="MBN2910740.1"/>
    <property type="molecule type" value="Genomic_DNA"/>
</dbReference>
<sequence>MKNIFLATALSFLYPGFGQIYNQQKVKGIILIVIQLFLAFLHKKATGVLNSPYNGYWVIGIIDAFVFAIIKEIRIRDLDETEDARDEKKQWILIVITTVVAVSTHYGIEPSVCVDLSVIQCWM</sequence>
<dbReference type="Proteomes" id="UP001177120">
    <property type="component" value="Unassembled WGS sequence"/>
</dbReference>
<keyword evidence="1" id="KW-0472">Membrane</keyword>
<proteinExistence type="predicted"/>
<keyword evidence="1" id="KW-1133">Transmembrane helix</keyword>
<keyword evidence="3" id="KW-1185">Reference proteome</keyword>
<feature type="transmembrane region" description="Helical" evidence="1">
    <location>
        <begin position="91"/>
        <end position="108"/>
    </location>
</feature>
<keyword evidence="1" id="KW-0812">Transmembrane</keyword>
<evidence type="ECO:0000256" key="1">
    <source>
        <dbReference type="SAM" id="Phobius"/>
    </source>
</evidence>
<reference evidence="2" key="1">
    <citation type="journal article" date="2024" name="Int. J. Syst. Evol. Microbiol.">
        <title>Polycladomyces zharkentensis sp. nov., a novel thermophilic cellulose- and starch-degrading member of the Bacillota from a geothermal aquifer in Kazakhstan.</title>
        <authorList>
            <person name="Mashzhan A."/>
            <person name="Kistaubayeva A."/>
            <person name="Javier-Lopez R."/>
            <person name="Bissenova U."/>
            <person name="Bissenbay A."/>
            <person name="Birkeland N.K."/>
        </authorList>
    </citation>
    <scope>NUCLEOTIDE SEQUENCE</scope>
    <source>
        <strain evidence="2">ZKZ2T</strain>
    </source>
</reference>
<dbReference type="RefSeq" id="WP_205496943.1">
    <property type="nucleotide sequence ID" value="NZ_JAFHAP010000016.1"/>
</dbReference>
<organism evidence="2 3">
    <name type="scientific">Polycladomyces zharkentensis</name>
    <dbReference type="NCBI Taxonomy" id="2807616"/>
    <lineage>
        <taxon>Bacteria</taxon>
        <taxon>Bacillati</taxon>
        <taxon>Bacillota</taxon>
        <taxon>Bacilli</taxon>
        <taxon>Bacillales</taxon>
        <taxon>Thermoactinomycetaceae</taxon>
        <taxon>Polycladomyces</taxon>
    </lineage>
</organism>
<name>A0ABS2WN83_9BACL</name>
<protein>
    <recommendedName>
        <fullName evidence="4">TM2 domain-containing protein</fullName>
    </recommendedName>
</protein>
<accession>A0ABS2WN83</accession>
<gene>
    <name evidence="2" type="ORF">JQC72_14665</name>
</gene>
<evidence type="ECO:0000313" key="3">
    <source>
        <dbReference type="Proteomes" id="UP001177120"/>
    </source>
</evidence>
<evidence type="ECO:0008006" key="4">
    <source>
        <dbReference type="Google" id="ProtNLM"/>
    </source>
</evidence>
<feature type="transmembrane region" description="Helical" evidence="1">
    <location>
        <begin position="53"/>
        <end position="70"/>
    </location>
</feature>